<dbReference type="InterPro" id="IPR053950">
    <property type="entry name" value="CAP_N"/>
</dbReference>
<name>A0A5F8GQ89_MONDO</name>
<feature type="compositionally biased region" description="Low complexity" evidence="6">
    <location>
        <begin position="244"/>
        <end position="255"/>
    </location>
</feature>
<keyword evidence="9" id="KW-1185">Reference proteome</keyword>
<feature type="compositionally biased region" description="Pro residues" evidence="6">
    <location>
        <begin position="167"/>
        <end position="182"/>
    </location>
</feature>
<feature type="compositionally biased region" description="Polar residues" evidence="6">
    <location>
        <begin position="232"/>
        <end position="243"/>
    </location>
</feature>
<feature type="region of interest" description="Disordered" evidence="6">
    <location>
        <begin position="160"/>
        <end position="198"/>
    </location>
</feature>
<dbReference type="InterPro" id="IPR028417">
    <property type="entry name" value="CAP_CS_C"/>
</dbReference>
<evidence type="ECO:0000256" key="6">
    <source>
        <dbReference type="SAM" id="MobiDB-lite"/>
    </source>
</evidence>
<dbReference type="GO" id="GO:0003779">
    <property type="term" value="F:actin binding"/>
    <property type="evidence" value="ECO:0007669"/>
    <property type="project" value="InterPro"/>
</dbReference>
<organism evidence="8 9">
    <name type="scientific">Monodelphis domestica</name>
    <name type="common">Gray short-tailed opossum</name>
    <dbReference type="NCBI Taxonomy" id="13616"/>
    <lineage>
        <taxon>Eukaryota</taxon>
        <taxon>Metazoa</taxon>
        <taxon>Chordata</taxon>
        <taxon>Craniata</taxon>
        <taxon>Vertebrata</taxon>
        <taxon>Euteleostomi</taxon>
        <taxon>Mammalia</taxon>
        <taxon>Metatheria</taxon>
        <taxon>Didelphimorphia</taxon>
        <taxon>Didelphidae</taxon>
        <taxon>Monodelphis</taxon>
    </lineage>
</organism>
<dbReference type="Proteomes" id="UP000002280">
    <property type="component" value="Chromosome 3"/>
</dbReference>
<dbReference type="PANTHER" id="PTHR10652">
    <property type="entry name" value="ADENYLYL CYCLASE-ASSOCIATED PROTEIN"/>
    <property type="match status" value="1"/>
</dbReference>
<reference evidence="8" key="2">
    <citation type="submission" date="2025-08" db="UniProtKB">
        <authorList>
            <consortium name="Ensembl"/>
        </authorList>
    </citation>
    <scope>IDENTIFICATION</scope>
</reference>
<feature type="region of interest" description="Disordered" evidence="6">
    <location>
        <begin position="213"/>
        <end position="258"/>
    </location>
</feature>
<dbReference type="PANTHER" id="PTHR10652:SF2">
    <property type="entry name" value="ADENYLYL CYCLASE-ASSOCIATED PROTEIN 2"/>
    <property type="match status" value="1"/>
</dbReference>
<dbReference type="Pfam" id="PF01213">
    <property type="entry name" value="CAP_N-CM"/>
    <property type="match status" value="1"/>
</dbReference>
<dbReference type="Gene3D" id="2.160.20.70">
    <property type="match status" value="1"/>
</dbReference>
<dbReference type="PROSITE" id="PS01089">
    <property type="entry name" value="CAP_2"/>
    <property type="match status" value="1"/>
</dbReference>
<dbReference type="Gene3D" id="1.25.40.330">
    <property type="entry name" value="Adenylate cyclase-associated CAP, N-terminal domain"/>
    <property type="match status" value="1"/>
</dbReference>
<dbReference type="InterPro" id="IPR001837">
    <property type="entry name" value="Adenylate_cyclase-assoc_CAP"/>
</dbReference>
<dbReference type="InterPro" id="IPR036222">
    <property type="entry name" value="CAP_N_sf"/>
</dbReference>
<keyword evidence="4" id="KW-0472">Membrane</keyword>
<evidence type="ECO:0000256" key="4">
    <source>
        <dbReference type="ARBA" id="ARBA00023136"/>
    </source>
</evidence>
<evidence type="ECO:0000256" key="3">
    <source>
        <dbReference type="ARBA" id="ARBA00022475"/>
    </source>
</evidence>
<dbReference type="SUPFAM" id="SSF101278">
    <property type="entry name" value="N-terminal domain of adenylylcyclase associated protein, CAP"/>
    <property type="match status" value="1"/>
</dbReference>
<comment type="similarity">
    <text evidence="2 5">Belongs to the CAP family.</text>
</comment>
<reference evidence="8 9" key="1">
    <citation type="journal article" date="2007" name="Nature">
        <title>Genome of the marsupial Monodelphis domestica reveals innovation in non-coding sequences.</title>
        <authorList>
            <person name="Mikkelsen T.S."/>
            <person name="Wakefield M.J."/>
            <person name="Aken B."/>
            <person name="Amemiya C.T."/>
            <person name="Chang J.L."/>
            <person name="Duke S."/>
            <person name="Garber M."/>
            <person name="Gentles A.J."/>
            <person name="Goodstadt L."/>
            <person name="Heger A."/>
            <person name="Jurka J."/>
            <person name="Kamal M."/>
            <person name="Mauceli E."/>
            <person name="Searle S.M."/>
            <person name="Sharpe T."/>
            <person name="Baker M.L."/>
            <person name="Batzer M.A."/>
            <person name="Benos P.V."/>
            <person name="Belov K."/>
            <person name="Clamp M."/>
            <person name="Cook A."/>
            <person name="Cuff J."/>
            <person name="Das R."/>
            <person name="Davidow L."/>
            <person name="Deakin J.E."/>
            <person name="Fazzari M.J."/>
            <person name="Glass J.L."/>
            <person name="Grabherr M."/>
            <person name="Greally J.M."/>
            <person name="Gu W."/>
            <person name="Hore T.A."/>
            <person name="Huttley G.A."/>
            <person name="Kleber M."/>
            <person name="Jirtle R.L."/>
            <person name="Koina E."/>
            <person name="Lee J.T."/>
            <person name="Mahony S."/>
            <person name="Marra M.A."/>
            <person name="Miller R.D."/>
            <person name="Nicholls R.D."/>
            <person name="Oda M."/>
            <person name="Papenfuss A.T."/>
            <person name="Parra Z.E."/>
            <person name="Pollock D.D."/>
            <person name="Ray D.A."/>
            <person name="Schein J.E."/>
            <person name="Speed T.P."/>
            <person name="Thompson K."/>
            <person name="VandeBerg J.L."/>
            <person name="Wade C.M."/>
            <person name="Walker J.A."/>
            <person name="Waters P.D."/>
            <person name="Webber C."/>
            <person name="Weidman J.R."/>
            <person name="Xie X."/>
            <person name="Zody M.C."/>
            <person name="Baldwin J."/>
            <person name="Abdouelleil A."/>
            <person name="Abdulkadir J."/>
            <person name="Abebe A."/>
            <person name="Abera B."/>
            <person name="Abreu J."/>
            <person name="Acer S.C."/>
            <person name="Aftuck L."/>
            <person name="Alexander A."/>
            <person name="An P."/>
            <person name="Anderson E."/>
            <person name="Anderson S."/>
            <person name="Arachi H."/>
            <person name="Azer M."/>
            <person name="Bachantsang P."/>
            <person name="Barry A."/>
            <person name="Bayul T."/>
            <person name="Berlin A."/>
            <person name="Bessette D."/>
            <person name="Bloom T."/>
            <person name="Bloom T."/>
            <person name="Boguslavskiy L."/>
            <person name="Bonnet C."/>
            <person name="Boukhgalter B."/>
            <person name="Bourzgui I."/>
            <person name="Brown A."/>
            <person name="Cahill P."/>
            <person name="Channer S."/>
            <person name="Cheshatsang Y."/>
            <person name="Chuda L."/>
            <person name="Citroen M."/>
            <person name="Collymore A."/>
            <person name="Cooke P."/>
            <person name="Costello M."/>
            <person name="D'Aco K."/>
            <person name="Daza R."/>
            <person name="De Haan G."/>
            <person name="DeGray S."/>
            <person name="DeMaso C."/>
            <person name="Dhargay N."/>
            <person name="Dooley K."/>
            <person name="Dooley E."/>
            <person name="Doricent M."/>
            <person name="Dorje P."/>
            <person name="Dorjee K."/>
            <person name="Dupes A."/>
            <person name="Elong R."/>
            <person name="Falk J."/>
            <person name="Farina A."/>
            <person name="Faro S."/>
            <person name="Ferguson D."/>
            <person name="Fisher S."/>
            <person name="Foley C.D."/>
            <person name="Franke A."/>
            <person name="Friedrich D."/>
            <person name="Gadbois L."/>
            <person name="Gearin G."/>
            <person name="Gearin C.R."/>
            <person name="Giannoukos G."/>
            <person name="Goode T."/>
            <person name="Graham J."/>
            <person name="Grandbois E."/>
            <person name="Grewal S."/>
            <person name="Gyaltsen K."/>
            <person name="Hafez N."/>
            <person name="Hagos B."/>
            <person name="Hall J."/>
            <person name="Henson C."/>
            <person name="Hollinger A."/>
            <person name="Honan T."/>
            <person name="Huard M.D."/>
            <person name="Hughes L."/>
            <person name="Hurhula B."/>
            <person name="Husby M.E."/>
            <person name="Kamat A."/>
            <person name="Kanga B."/>
            <person name="Kashin S."/>
            <person name="Khazanovich D."/>
            <person name="Kisner P."/>
            <person name="Lance K."/>
            <person name="Lara M."/>
            <person name="Lee W."/>
            <person name="Lennon N."/>
            <person name="Letendre F."/>
            <person name="LeVine R."/>
            <person name="Lipovsky A."/>
            <person name="Liu X."/>
            <person name="Liu J."/>
            <person name="Liu S."/>
            <person name="Lokyitsang T."/>
            <person name="Lokyitsang Y."/>
            <person name="Lubonja R."/>
            <person name="Lui A."/>
            <person name="MacDonald P."/>
            <person name="Magnisalis V."/>
            <person name="Maru K."/>
            <person name="Matthews C."/>
            <person name="McCusker W."/>
            <person name="McDonough S."/>
            <person name="Mehta T."/>
            <person name="Meldrim J."/>
            <person name="Meneus L."/>
            <person name="Mihai O."/>
            <person name="Mihalev A."/>
            <person name="Mihova T."/>
            <person name="Mittelman R."/>
            <person name="Mlenga V."/>
            <person name="Montmayeur A."/>
            <person name="Mulrain L."/>
            <person name="Navidi A."/>
            <person name="Naylor J."/>
            <person name="Negash T."/>
            <person name="Nguyen T."/>
            <person name="Nguyen N."/>
            <person name="Nicol R."/>
            <person name="Norbu C."/>
            <person name="Norbu N."/>
            <person name="Novod N."/>
            <person name="O'Neill B."/>
            <person name="Osman S."/>
            <person name="Markiewicz E."/>
            <person name="Oyono O.L."/>
            <person name="Patti C."/>
            <person name="Phunkhang P."/>
            <person name="Pierre F."/>
            <person name="Priest M."/>
            <person name="Raghuraman S."/>
            <person name="Rege F."/>
            <person name="Reyes R."/>
            <person name="Rise C."/>
            <person name="Rogov P."/>
            <person name="Ross K."/>
            <person name="Ryan E."/>
            <person name="Settipalli S."/>
            <person name="Shea T."/>
            <person name="Sherpa N."/>
            <person name="Shi L."/>
            <person name="Shih D."/>
            <person name="Sparrow T."/>
            <person name="Spaulding J."/>
            <person name="Stalker J."/>
            <person name="Stange-Thomann N."/>
            <person name="Stavropoulos S."/>
            <person name="Stone C."/>
            <person name="Strader C."/>
            <person name="Tesfaye S."/>
            <person name="Thomson T."/>
            <person name="Thoulutsang Y."/>
            <person name="Thoulutsang D."/>
            <person name="Topham K."/>
            <person name="Topping I."/>
            <person name="Tsamla T."/>
            <person name="Vassiliev H."/>
            <person name="Vo A."/>
            <person name="Wangchuk T."/>
            <person name="Wangdi T."/>
            <person name="Weiand M."/>
            <person name="Wilkinson J."/>
            <person name="Wilson A."/>
            <person name="Yadav S."/>
            <person name="Young G."/>
            <person name="Yu Q."/>
            <person name="Zembek L."/>
            <person name="Zhong D."/>
            <person name="Zimmer A."/>
            <person name="Zwirko Z."/>
            <person name="Jaffe D.B."/>
            <person name="Alvarez P."/>
            <person name="Brockman W."/>
            <person name="Butler J."/>
            <person name="Chin C."/>
            <person name="Gnerre S."/>
            <person name="MacCallum I."/>
            <person name="Graves J.A."/>
            <person name="Ponting C.P."/>
            <person name="Breen M."/>
            <person name="Samollow P.B."/>
            <person name="Lander E.S."/>
            <person name="Lindblad-Toh K."/>
        </authorList>
    </citation>
    <scope>NUCLEOTIDE SEQUENCE [LARGE SCALE GENOMIC DNA]</scope>
</reference>
<evidence type="ECO:0000259" key="7">
    <source>
        <dbReference type="PROSITE" id="PS51329"/>
    </source>
</evidence>
<proteinExistence type="inferred from homology"/>
<dbReference type="InterPro" id="IPR006599">
    <property type="entry name" value="CARP_motif"/>
</dbReference>
<dbReference type="PROSITE" id="PS01088">
    <property type="entry name" value="CAP_1"/>
    <property type="match status" value="1"/>
</dbReference>
<dbReference type="InterPro" id="IPR017901">
    <property type="entry name" value="C-CAP_CF_C-like"/>
</dbReference>
<evidence type="ECO:0000256" key="5">
    <source>
        <dbReference type="RuleBase" id="RU000647"/>
    </source>
</evidence>
<dbReference type="AlphaFoldDB" id="A0A5F8GQ89"/>
<dbReference type="Pfam" id="PF08603">
    <property type="entry name" value="CAP_C"/>
    <property type="match status" value="1"/>
</dbReference>
<accession>A0A5F8GQ89</accession>
<dbReference type="PROSITE" id="PS51329">
    <property type="entry name" value="C_CAP_COFACTOR_C"/>
    <property type="match status" value="1"/>
</dbReference>
<feature type="domain" description="C-CAP/cofactor C-like" evidence="7">
    <location>
        <begin position="252"/>
        <end position="391"/>
    </location>
</feature>
<dbReference type="InterPro" id="IPR013992">
    <property type="entry name" value="Adenylate_cyclase-assoc_CAP_N"/>
</dbReference>
<evidence type="ECO:0000313" key="9">
    <source>
        <dbReference type="Proteomes" id="UP000002280"/>
    </source>
</evidence>
<reference evidence="8" key="3">
    <citation type="submission" date="2025-09" db="UniProtKB">
        <authorList>
            <consortium name="Ensembl"/>
        </authorList>
    </citation>
    <scope>IDENTIFICATION</scope>
</reference>
<sequence length="413" mass="44852">MADTQGLLERLEKAVIRLESLFSGSTGPHGECGAVNGVNGGVAPSVEAFDKLMNGMVAEFLRNSKILAGDVEAHAEMVHSAFQAQRAFLLLASQYQQPQENDVAALLKPISEKIQEIQTFRERNRGSQMFNHLSAVSESIPALGWIAVGPVASPASALSVLSSGQGVPPPPPPPPPPGPPPIFDNEGRKDESSPSRSALFAQLNQGEAITKGLRHVSDDQKTHKNPKLRAQGGQTQSPTKNHTPSSISPQSPLQQNHPPMLELEGKKWRVEYQENINNLVISNTELKQVAYIFKCNKSTLQIKGKINSITIDNCKKFGLVFDNVVGIVEVINSKDIQIQVMGKVPTISINKTEGCHIYLSEEALDCEIVSAKSSEMNILIPQDGDYKEFPVPEQFKTAWDGSKLVTEPAEIVG</sequence>
<dbReference type="GO" id="GO:0007010">
    <property type="term" value="P:cytoskeleton organization"/>
    <property type="evidence" value="ECO:0007669"/>
    <property type="project" value="InterPro"/>
</dbReference>
<dbReference type="InterPro" id="IPR016098">
    <property type="entry name" value="CAP/MinC_C"/>
</dbReference>
<evidence type="ECO:0000256" key="2">
    <source>
        <dbReference type="ARBA" id="ARBA00007659"/>
    </source>
</evidence>
<dbReference type="GeneTree" id="ENSGT00390000017955"/>
<dbReference type="FunFam" id="1.25.40.330:FF:000001">
    <property type="entry name" value="Adenylyl cyclase-associated protein"/>
    <property type="match status" value="1"/>
</dbReference>
<gene>
    <name evidence="8" type="primary">CAP2</name>
</gene>
<protein>
    <recommendedName>
        <fullName evidence="5">Adenylyl cyclase-associated protein</fullName>
    </recommendedName>
</protein>
<dbReference type="SUPFAM" id="SSF69340">
    <property type="entry name" value="C-terminal domain of adenylylcyclase associated protein"/>
    <property type="match status" value="1"/>
</dbReference>
<keyword evidence="3" id="KW-1003">Cell membrane</keyword>
<dbReference type="Pfam" id="PF21938">
    <property type="entry name" value="CAP_N"/>
    <property type="match status" value="1"/>
</dbReference>
<dbReference type="GO" id="GO:0005886">
    <property type="term" value="C:plasma membrane"/>
    <property type="evidence" value="ECO:0007669"/>
    <property type="project" value="UniProtKB-SubCell"/>
</dbReference>
<evidence type="ECO:0000256" key="1">
    <source>
        <dbReference type="ARBA" id="ARBA00004202"/>
    </source>
</evidence>
<dbReference type="Ensembl" id="ENSMODT00000060153.1">
    <property type="protein sequence ID" value="ENSMODP00000049863.1"/>
    <property type="gene ID" value="ENSMODG00000010920.4"/>
</dbReference>
<dbReference type="InterPro" id="IPR013912">
    <property type="entry name" value="Adenylate_cyclase-assoc_CAP_C"/>
</dbReference>
<comment type="subcellular location">
    <subcellularLocation>
        <location evidence="1">Cell membrane</location>
        <topology evidence="1">Peripheral membrane protein</topology>
    </subcellularLocation>
</comment>
<dbReference type="InterPro" id="IPR036223">
    <property type="entry name" value="CAP_C_sf"/>
</dbReference>
<dbReference type="InterPro" id="IPR018106">
    <property type="entry name" value="CAP_CS_N"/>
</dbReference>
<dbReference type="SMART" id="SM00673">
    <property type="entry name" value="CARP"/>
    <property type="match status" value="2"/>
</dbReference>
<dbReference type="Bgee" id="ENSMODG00000010920">
    <property type="expression patterns" value="Expressed in heart and 18 other cell types or tissues"/>
</dbReference>
<dbReference type="FunFam" id="2.160.20.70:FF:000001">
    <property type="entry name" value="Adenylyl cyclase-associated protein"/>
    <property type="match status" value="1"/>
</dbReference>
<evidence type="ECO:0000313" key="8">
    <source>
        <dbReference type="Ensembl" id="ENSMODP00000049863.1"/>
    </source>
</evidence>